<feature type="transmembrane region" description="Helical" evidence="4">
    <location>
        <begin position="12"/>
        <end position="34"/>
    </location>
</feature>
<evidence type="ECO:0000256" key="4">
    <source>
        <dbReference type="SAM" id="Phobius"/>
    </source>
</evidence>
<dbReference type="PROSITE" id="PS50109">
    <property type="entry name" value="HIS_KIN"/>
    <property type="match status" value="1"/>
</dbReference>
<dbReference type="AlphaFoldDB" id="A0A1G6X8D8"/>
<dbReference type="EMBL" id="FNAQ01000001">
    <property type="protein sequence ID" value="SDD73576.1"/>
    <property type="molecule type" value="Genomic_DNA"/>
</dbReference>
<evidence type="ECO:0000256" key="2">
    <source>
        <dbReference type="ARBA" id="ARBA00012438"/>
    </source>
</evidence>
<dbReference type="SUPFAM" id="SSF55785">
    <property type="entry name" value="PYP-like sensor domain (PAS domain)"/>
    <property type="match status" value="1"/>
</dbReference>
<dbReference type="InterPro" id="IPR000014">
    <property type="entry name" value="PAS"/>
</dbReference>
<accession>A0A1G6X8D8</accession>
<dbReference type="InterPro" id="IPR029016">
    <property type="entry name" value="GAF-like_dom_sf"/>
</dbReference>
<dbReference type="CDD" id="cd12915">
    <property type="entry name" value="PDC2_DGC_like"/>
    <property type="match status" value="1"/>
</dbReference>
<dbReference type="InterPro" id="IPR005467">
    <property type="entry name" value="His_kinase_dom"/>
</dbReference>
<dbReference type="CDD" id="cd12914">
    <property type="entry name" value="PDC1_DGC_like"/>
    <property type="match status" value="1"/>
</dbReference>
<comment type="catalytic activity">
    <reaction evidence="1">
        <text>ATP + protein L-histidine = ADP + protein N-phospho-L-histidine.</text>
        <dbReference type="EC" id="2.7.13.3"/>
    </reaction>
</comment>
<dbReference type="Pfam" id="PF13185">
    <property type="entry name" value="GAF_2"/>
    <property type="match status" value="1"/>
</dbReference>
<evidence type="ECO:0000259" key="5">
    <source>
        <dbReference type="PROSITE" id="PS50109"/>
    </source>
</evidence>
<dbReference type="InterPro" id="IPR013656">
    <property type="entry name" value="PAS_4"/>
</dbReference>
<keyword evidence="7" id="KW-1185">Reference proteome</keyword>
<dbReference type="Gene3D" id="3.30.450.40">
    <property type="match status" value="1"/>
</dbReference>
<dbReference type="Proteomes" id="UP000243205">
    <property type="component" value="Unassembled WGS sequence"/>
</dbReference>
<keyword evidence="4" id="KW-0472">Membrane</keyword>
<dbReference type="Gene3D" id="3.30.450.20">
    <property type="entry name" value="PAS domain"/>
    <property type="match status" value="3"/>
</dbReference>
<dbReference type="GO" id="GO:0000155">
    <property type="term" value="F:phosphorelay sensor kinase activity"/>
    <property type="evidence" value="ECO:0007669"/>
    <property type="project" value="InterPro"/>
</dbReference>
<dbReference type="SMART" id="SM00388">
    <property type="entry name" value="HisKA"/>
    <property type="match status" value="1"/>
</dbReference>
<dbReference type="RefSeq" id="WP_171906260.1">
    <property type="nucleotide sequence ID" value="NZ_FNAQ01000001.1"/>
</dbReference>
<evidence type="ECO:0000256" key="3">
    <source>
        <dbReference type="ARBA" id="ARBA00022553"/>
    </source>
</evidence>
<dbReference type="InterPro" id="IPR003018">
    <property type="entry name" value="GAF"/>
</dbReference>
<keyword evidence="4" id="KW-0812">Transmembrane</keyword>
<dbReference type="InterPro" id="IPR003594">
    <property type="entry name" value="HATPase_dom"/>
</dbReference>
<evidence type="ECO:0000313" key="7">
    <source>
        <dbReference type="Proteomes" id="UP000243205"/>
    </source>
</evidence>
<keyword evidence="4" id="KW-1133">Transmembrane helix</keyword>
<proteinExistence type="predicted"/>
<dbReference type="SMART" id="SM00065">
    <property type="entry name" value="GAF"/>
    <property type="match status" value="1"/>
</dbReference>
<dbReference type="SUPFAM" id="SSF55874">
    <property type="entry name" value="ATPase domain of HSP90 chaperone/DNA topoisomerase II/histidine kinase"/>
    <property type="match status" value="1"/>
</dbReference>
<dbReference type="CDD" id="cd00082">
    <property type="entry name" value="HisKA"/>
    <property type="match status" value="1"/>
</dbReference>
<evidence type="ECO:0000313" key="6">
    <source>
        <dbReference type="EMBL" id="SDD73576.1"/>
    </source>
</evidence>
<dbReference type="Pfam" id="PF02518">
    <property type="entry name" value="HATPase_c"/>
    <property type="match status" value="1"/>
</dbReference>
<dbReference type="Pfam" id="PF00512">
    <property type="entry name" value="HisKA"/>
    <property type="match status" value="1"/>
</dbReference>
<dbReference type="SUPFAM" id="SSF47384">
    <property type="entry name" value="Homodimeric domain of signal transducing histidine kinase"/>
    <property type="match status" value="1"/>
</dbReference>
<dbReference type="InterPro" id="IPR004358">
    <property type="entry name" value="Sig_transdc_His_kin-like_C"/>
</dbReference>
<reference evidence="7" key="1">
    <citation type="submission" date="2016-10" db="EMBL/GenBank/DDBJ databases">
        <authorList>
            <person name="Varghese N."/>
            <person name="Submissions S."/>
        </authorList>
    </citation>
    <scope>NUCLEOTIDE SEQUENCE [LARGE SCALE GENOMIC DNA]</scope>
    <source>
        <strain evidence="7">DSM 8987</strain>
    </source>
</reference>
<dbReference type="PRINTS" id="PR00344">
    <property type="entry name" value="BCTRLSENSOR"/>
</dbReference>
<dbReference type="Gene3D" id="3.30.565.10">
    <property type="entry name" value="Histidine kinase-like ATPase, C-terminal domain"/>
    <property type="match status" value="1"/>
</dbReference>
<dbReference type="InterPro" id="IPR036890">
    <property type="entry name" value="HATPase_C_sf"/>
</dbReference>
<evidence type="ECO:0000256" key="1">
    <source>
        <dbReference type="ARBA" id="ARBA00000085"/>
    </source>
</evidence>
<dbReference type="Gene3D" id="1.10.287.130">
    <property type="match status" value="1"/>
</dbReference>
<protein>
    <recommendedName>
        <fullName evidence="2">histidine kinase</fullName>
        <ecNumber evidence="2">2.7.13.3</ecNumber>
    </recommendedName>
</protein>
<dbReference type="EC" id="2.7.13.3" evidence="2"/>
<name>A0A1G6X8D8_9BACT</name>
<keyword evidence="3" id="KW-0597">Phosphoprotein</keyword>
<dbReference type="Pfam" id="PF08448">
    <property type="entry name" value="PAS_4"/>
    <property type="match status" value="1"/>
</dbReference>
<gene>
    <name evidence="6" type="ORF">SAMN05661003_101149</name>
</gene>
<dbReference type="InterPro" id="IPR036097">
    <property type="entry name" value="HisK_dim/P_sf"/>
</dbReference>
<dbReference type="InterPro" id="IPR003661">
    <property type="entry name" value="HisK_dim/P_dom"/>
</dbReference>
<dbReference type="SMART" id="SM00387">
    <property type="entry name" value="HATPase_c"/>
    <property type="match status" value="1"/>
</dbReference>
<dbReference type="PANTHER" id="PTHR43065">
    <property type="entry name" value="SENSOR HISTIDINE KINASE"/>
    <property type="match status" value="1"/>
</dbReference>
<dbReference type="SUPFAM" id="SSF55781">
    <property type="entry name" value="GAF domain-like"/>
    <property type="match status" value="1"/>
</dbReference>
<dbReference type="STRING" id="57664.SAMN05661003_101149"/>
<dbReference type="InterPro" id="IPR035965">
    <property type="entry name" value="PAS-like_dom_sf"/>
</dbReference>
<dbReference type="CDD" id="cd00130">
    <property type="entry name" value="PAS"/>
    <property type="match status" value="1"/>
</dbReference>
<feature type="domain" description="Histidine kinase" evidence="5">
    <location>
        <begin position="649"/>
        <end position="897"/>
    </location>
</feature>
<organism evidence="6 7">
    <name type="scientific">Desulfuromonas thiophila</name>
    <dbReference type="NCBI Taxonomy" id="57664"/>
    <lineage>
        <taxon>Bacteria</taxon>
        <taxon>Pseudomonadati</taxon>
        <taxon>Thermodesulfobacteriota</taxon>
        <taxon>Desulfuromonadia</taxon>
        <taxon>Desulfuromonadales</taxon>
        <taxon>Desulfuromonadaceae</taxon>
        <taxon>Desulfuromonas</taxon>
    </lineage>
</organism>
<sequence length="905" mass="101869">MAQRETRILSQTALWMLVGISLTLLILLTLCQIVETYREARRAQAERHAAYAVGLADHTERALGEALLMLEQQVELLRLRPFSRHDGLQLHQQLAAQLRRAPQVAELLLADAEGRLLASSEDWPTPPRSLADRADFQRQRAGHLIAPLLSLPYRDAQRGAWCFSLSLPLTDAAGDFAGVVLVVLRVDYFSAFYQRLFPQPTERIHLLRQDGRVQLVMPFDPAALEVAFMPAQHPELFAPDRQPGRFECAVLDPAGRGRLVTSQTLETLPLVALMSVDKQAALGPLRQQVAERLLFLLITVAAILALTYQLARQSAGSQRELRKRVELRTARLKQLNRELAALVDIGQHAADDVQLLLDFALDKILYLTGSQYGYIYHYNEERREFTLNSWSKEVLPDCQVMQPQTIYQLEKTGIWGEAVRQRKPIMLNDFAAEHPLKKGYPAGHVPLRRFLTVPIFDGRGQIVAVVGLANREQPYRQRDVRQLRLMMDGVWKIYRQRELEQQLSRAASQWQASFDAIIDAVLLYDDQGRLLRCNRATTRLFKRDFKELLGMRCRELLAGARTATAAEASCLVCACRRQKSSIEGLLQHDGRWLQIRVDPILDGADAFVGAVQVIHDDSQRIANEEKLQFTQAQLLQSEKLASIGQLAAGIAHEINNPLSFISSNLANLKNYISRYDQQVAGLEQLVLAGDGVEAAEKIADQRRRLKFDYIQQDVQDLLAESTEGCERLKRIVEDLKTFARSDQAQLEEVDLHQCLDSTINIAWNQIKYVARLERDYGQLPRLWCNAQQINQVILNLLINAVQAIEAAGRGEAGLIRVQTRRQEGWAVIELRDNGCGMSEAVQKRIFEPFFTTKEVGKGTGLGLSISYDILKKHGGRLTVDSRAGEGSCFGLWLPLSGPVSSPATD</sequence>
<dbReference type="PANTHER" id="PTHR43065:SF50">
    <property type="entry name" value="HISTIDINE KINASE"/>
    <property type="match status" value="1"/>
</dbReference>